<evidence type="ECO:0000256" key="2">
    <source>
        <dbReference type="SAM" id="SignalP"/>
    </source>
</evidence>
<keyword evidence="2" id="KW-0732">Signal</keyword>
<dbReference type="AlphaFoldDB" id="A0AAD8MJ87"/>
<dbReference type="PROSITE" id="PS51257">
    <property type="entry name" value="PROKAR_LIPOPROTEIN"/>
    <property type="match status" value="1"/>
</dbReference>
<gene>
    <name evidence="3" type="ORF">POM88_030281</name>
</gene>
<feature type="region of interest" description="Disordered" evidence="1">
    <location>
        <begin position="35"/>
        <end position="55"/>
    </location>
</feature>
<dbReference type="Proteomes" id="UP001237642">
    <property type="component" value="Unassembled WGS sequence"/>
</dbReference>
<name>A0AAD8MJ87_9APIA</name>
<reference evidence="3" key="1">
    <citation type="submission" date="2023-02" db="EMBL/GenBank/DDBJ databases">
        <title>Genome of toxic invasive species Heracleum sosnowskyi carries increased number of genes despite the absence of recent whole-genome duplications.</title>
        <authorList>
            <person name="Schelkunov M."/>
            <person name="Shtratnikova V."/>
            <person name="Makarenko M."/>
            <person name="Klepikova A."/>
            <person name="Omelchenko D."/>
            <person name="Novikova G."/>
            <person name="Obukhova E."/>
            <person name="Bogdanov V."/>
            <person name="Penin A."/>
            <person name="Logacheva M."/>
        </authorList>
    </citation>
    <scope>NUCLEOTIDE SEQUENCE</scope>
    <source>
        <strain evidence="3">Hsosn_3</strain>
        <tissue evidence="3">Leaf</tissue>
    </source>
</reference>
<reference evidence="3" key="2">
    <citation type="submission" date="2023-05" db="EMBL/GenBank/DDBJ databases">
        <authorList>
            <person name="Schelkunov M.I."/>
        </authorList>
    </citation>
    <scope>NUCLEOTIDE SEQUENCE</scope>
    <source>
        <strain evidence="3">Hsosn_3</strain>
        <tissue evidence="3">Leaf</tissue>
    </source>
</reference>
<accession>A0AAD8MJ87</accession>
<dbReference type="EMBL" id="JAUIZM010000007">
    <property type="protein sequence ID" value="KAK1374088.1"/>
    <property type="molecule type" value="Genomic_DNA"/>
</dbReference>
<evidence type="ECO:0000313" key="3">
    <source>
        <dbReference type="EMBL" id="KAK1374088.1"/>
    </source>
</evidence>
<evidence type="ECO:0000256" key="1">
    <source>
        <dbReference type="SAM" id="MobiDB-lite"/>
    </source>
</evidence>
<feature type="region of interest" description="Disordered" evidence="1">
    <location>
        <begin position="175"/>
        <end position="206"/>
    </location>
</feature>
<evidence type="ECO:0000313" key="4">
    <source>
        <dbReference type="Proteomes" id="UP001237642"/>
    </source>
</evidence>
<comment type="caution">
    <text evidence="3">The sequence shown here is derived from an EMBL/GenBank/DDBJ whole genome shotgun (WGS) entry which is preliminary data.</text>
</comment>
<proteinExistence type="predicted"/>
<sequence length="206" mass="22869">MEIFAKKLLISFNAIVLVFTSCIAYNHAEELPNFPFSDTPRSSDTTESPRDPWNSGYMPLVTPDFIHEFSSSQAQKPPSKVEDPVFKPVGLGLNGWGRIPRVPKLDGWGRIPRVPKLNGWGRIPRVPKLSHQGSHHLRLPPIRPQSVEPKKVWSTHVPSPPIRAPLTVQQLAVDPLFEAPSPTPTAEWSPFKAPTSVTEPPTPQSS</sequence>
<feature type="signal peptide" evidence="2">
    <location>
        <begin position="1"/>
        <end position="28"/>
    </location>
</feature>
<feature type="chain" id="PRO_5042278166" evidence="2">
    <location>
        <begin position="29"/>
        <end position="206"/>
    </location>
</feature>
<protein>
    <submittedName>
        <fullName evidence="3">Uncharacterized protein</fullName>
    </submittedName>
</protein>
<keyword evidence="4" id="KW-1185">Reference proteome</keyword>
<organism evidence="3 4">
    <name type="scientific">Heracleum sosnowskyi</name>
    <dbReference type="NCBI Taxonomy" id="360622"/>
    <lineage>
        <taxon>Eukaryota</taxon>
        <taxon>Viridiplantae</taxon>
        <taxon>Streptophyta</taxon>
        <taxon>Embryophyta</taxon>
        <taxon>Tracheophyta</taxon>
        <taxon>Spermatophyta</taxon>
        <taxon>Magnoliopsida</taxon>
        <taxon>eudicotyledons</taxon>
        <taxon>Gunneridae</taxon>
        <taxon>Pentapetalae</taxon>
        <taxon>asterids</taxon>
        <taxon>campanulids</taxon>
        <taxon>Apiales</taxon>
        <taxon>Apiaceae</taxon>
        <taxon>Apioideae</taxon>
        <taxon>apioid superclade</taxon>
        <taxon>Tordylieae</taxon>
        <taxon>Tordyliinae</taxon>
        <taxon>Heracleum</taxon>
    </lineage>
</organism>